<reference evidence="3 4" key="1">
    <citation type="journal article" date="2017" name="Front. Microbiol.">
        <title>New Insights into the Diversity of the Genus Faecalibacterium.</title>
        <authorList>
            <person name="Benevides L."/>
            <person name="Burman S."/>
            <person name="Martin R."/>
            <person name="Robert V."/>
            <person name="Thomas M."/>
            <person name="Miquel S."/>
            <person name="Chain F."/>
            <person name="Sokol H."/>
            <person name="Bermudez-Humaran L.G."/>
            <person name="Morrison M."/>
            <person name="Langella P."/>
            <person name="Azevedo V.A."/>
            <person name="Chatel J.M."/>
            <person name="Soares S."/>
        </authorList>
    </citation>
    <scope>NUCLEOTIDE SEQUENCE [LARGE SCALE GENOMIC DNA]</scope>
    <source>
        <strain evidence="3 4">CNCM I 4542</strain>
    </source>
</reference>
<dbReference type="RefSeq" id="WP_005940848.1">
    <property type="nucleotide sequence ID" value="NZ_JAEKBW010000001.1"/>
</dbReference>
<reference evidence="2 5" key="3">
    <citation type="journal article" date="2019" name="Nat. Med.">
        <title>A library of human gut bacterial isolates paired with longitudinal multiomics data enables mechanistic microbiome research.</title>
        <authorList>
            <person name="Poyet M."/>
            <person name="Groussin M."/>
            <person name="Gibbons S.M."/>
            <person name="Avila-Pacheco J."/>
            <person name="Jiang X."/>
            <person name="Kearney S.M."/>
            <person name="Perrotta A.R."/>
            <person name="Berdy B."/>
            <person name="Zhao S."/>
            <person name="Lieberman T.D."/>
            <person name="Swanson P.K."/>
            <person name="Smith M."/>
            <person name="Roesemann S."/>
            <person name="Alexander J.E."/>
            <person name="Rich S.A."/>
            <person name="Livny J."/>
            <person name="Vlamakis H."/>
            <person name="Clish C."/>
            <person name="Bullock K."/>
            <person name="Deik A."/>
            <person name="Scott J."/>
            <person name="Pierce K.A."/>
            <person name="Xavier R.J."/>
            <person name="Alm E.J."/>
        </authorList>
    </citation>
    <scope>NUCLEOTIDE SEQUENCE [LARGE SCALE GENOMIC DNA]</scope>
    <source>
        <strain evidence="2 5">BIOML-B9</strain>
    </source>
</reference>
<evidence type="ECO:0000313" key="5">
    <source>
        <dbReference type="Proteomes" id="UP000477010"/>
    </source>
</evidence>
<dbReference type="InterPro" id="IPR037026">
    <property type="entry name" value="Vgr_OB-fold_dom_sf"/>
</dbReference>
<evidence type="ECO:0000313" key="2">
    <source>
        <dbReference type="EMBL" id="MSC81892.1"/>
    </source>
</evidence>
<feature type="compositionally biased region" description="Polar residues" evidence="1">
    <location>
        <begin position="196"/>
        <end position="205"/>
    </location>
</feature>
<name>A0A2J4JSE8_9FIRM</name>
<evidence type="ECO:0000256" key="1">
    <source>
        <dbReference type="SAM" id="MobiDB-lite"/>
    </source>
</evidence>
<protein>
    <submittedName>
        <fullName evidence="3">Phage baseplate protein</fullName>
    </submittedName>
</protein>
<dbReference type="Gene3D" id="2.40.50.230">
    <property type="entry name" value="Gp5 N-terminal domain"/>
    <property type="match status" value="1"/>
</dbReference>
<dbReference type="Proteomes" id="UP000221015">
    <property type="component" value="Unassembled WGS sequence"/>
</dbReference>
<dbReference type="EMBL" id="NMTS02000001">
    <property type="protein sequence ID" value="PLK30790.1"/>
    <property type="molecule type" value="Genomic_DNA"/>
</dbReference>
<dbReference type="AlphaFoldDB" id="A0A2J4JSE8"/>
<gene>
    <name evidence="3" type="ORF">CGS50_004050</name>
    <name evidence="2" type="ORF">GKD85_13985</name>
</gene>
<accession>A0A2J4JSE8</accession>
<dbReference type="SUPFAM" id="SSF69349">
    <property type="entry name" value="Phage fibre proteins"/>
    <property type="match status" value="1"/>
</dbReference>
<comment type="caution">
    <text evidence="3">The sequence shown here is derived from an EMBL/GenBank/DDBJ whole genome shotgun (WGS) entry which is preliminary data.</text>
</comment>
<organism evidence="3 4">
    <name type="scientific">Faecalibacterium prausnitzii</name>
    <dbReference type="NCBI Taxonomy" id="853"/>
    <lineage>
        <taxon>Bacteria</taxon>
        <taxon>Bacillati</taxon>
        <taxon>Bacillota</taxon>
        <taxon>Clostridia</taxon>
        <taxon>Eubacteriales</taxon>
        <taxon>Oscillospiraceae</taxon>
        <taxon>Faecalibacterium</taxon>
    </lineage>
</organism>
<proteinExistence type="predicted"/>
<evidence type="ECO:0000313" key="3">
    <source>
        <dbReference type="EMBL" id="PLK30790.1"/>
    </source>
</evidence>
<dbReference type="Proteomes" id="UP000477010">
    <property type="component" value="Unassembled WGS sequence"/>
</dbReference>
<sequence>MSSVIRIGTVSKVNYEDGTIEVAYEDRDGSVTDEICVVSNALYRMPVVGAMVCVLHNSDSQEMGTCIGTFWNEDNKPVGGKKQRYRYDYNDKKGKAFEQYDGDSGDYEEKIDGNAKETIGKNLDFTVGGDVTFKVGASTVKVCQSGTIEITGTTVKITGATVNISGGSGDCKINGVSLVNHKHEHDGSAKAGPYTVSGNTGVPVK</sequence>
<feature type="region of interest" description="Disordered" evidence="1">
    <location>
        <begin position="184"/>
        <end position="205"/>
    </location>
</feature>
<dbReference type="EMBL" id="WKQE01000027">
    <property type="protein sequence ID" value="MSC81892.1"/>
    <property type="molecule type" value="Genomic_DNA"/>
</dbReference>
<reference evidence="3" key="2">
    <citation type="submission" date="2017-07" db="EMBL/GenBank/DDBJ databases">
        <authorList>
            <person name="Sun Z.S."/>
            <person name="Albrecht U."/>
            <person name="Echele G."/>
            <person name="Lee C.C."/>
        </authorList>
    </citation>
    <scope>NUCLEOTIDE SEQUENCE</scope>
    <source>
        <strain evidence="3">CNCM I 4542</strain>
    </source>
</reference>
<evidence type="ECO:0000313" key="4">
    <source>
        <dbReference type="Proteomes" id="UP000221015"/>
    </source>
</evidence>